<dbReference type="Gene3D" id="1.10.10.10">
    <property type="entry name" value="Winged helix-like DNA-binding domain superfamily/Winged helix DNA-binding domain"/>
    <property type="match status" value="1"/>
</dbReference>
<dbReference type="RefSeq" id="WP_131981845.1">
    <property type="nucleotide sequence ID" value="NZ_SMKL01000017.1"/>
</dbReference>
<evidence type="ECO:0000313" key="2">
    <source>
        <dbReference type="EMBL" id="TDC52153.1"/>
    </source>
</evidence>
<sequence>MAATRPANPLALAVLVLLWERPMHPYEMSSTLRERRKEDSIKVNYGSLYSVVESLMKRGLIEATETVREGRRPERTVYAITETGGQVMVDWLVELLSTPKKEFTQFEAALSLAGALPPEQVIELLGQRLRNLRFQQKAAEAVFEEARSVGLPRLFMIETEFTVALQNAEIAFVEHLLHDLRDETLGGFGMWRRIHELRRDGVAPGEIEAKIAAEFPDELVFAQHDENH</sequence>
<dbReference type="AlphaFoldDB" id="A0A4R4RUD3"/>
<evidence type="ECO:0000313" key="3">
    <source>
        <dbReference type="Proteomes" id="UP000295621"/>
    </source>
</evidence>
<name>A0A4R4RUD3_9ACTN</name>
<dbReference type="InterPro" id="IPR005149">
    <property type="entry name" value="Tscrpt_reg_PadR_N"/>
</dbReference>
<dbReference type="Proteomes" id="UP000295621">
    <property type="component" value="Unassembled WGS sequence"/>
</dbReference>
<evidence type="ECO:0000259" key="1">
    <source>
        <dbReference type="Pfam" id="PF03551"/>
    </source>
</evidence>
<organism evidence="2 3">
    <name type="scientific">Jiangella ureilytica</name>
    <dbReference type="NCBI Taxonomy" id="2530374"/>
    <lineage>
        <taxon>Bacteria</taxon>
        <taxon>Bacillati</taxon>
        <taxon>Actinomycetota</taxon>
        <taxon>Actinomycetes</taxon>
        <taxon>Jiangellales</taxon>
        <taxon>Jiangellaceae</taxon>
        <taxon>Jiangella</taxon>
    </lineage>
</organism>
<protein>
    <submittedName>
        <fullName evidence="2">PadR family transcriptional regulator</fullName>
    </submittedName>
</protein>
<dbReference type="PANTHER" id="PTHR33169:SF14">
    <property type="entry name" value="TRANSCRIPTIONAL REGULATOR RV3488"/>
    <property type="match status" value="1"/>
</dbReference>
<dbReference type="OrthoDB" id="8443918at2"/>
<reference evidence="2 3" key="1">
    <citation type="submission" date="2019-02" db="EMBL/GenBank/DDBJ databases">
        <title>Draft genome sequences of novel Actinobacteria.</title>
        <authorList>
            <person name="Sahin N."/>
            <person name="Ay H."/>
            <person name="Saygin H."/>
        </authorList>
    </citation>
    <scope>NUCLEOTIDE SEQUENCE [LARGE SCALE GENOMIC DNA]</scope>
    <source>
        <strain evidence="2 3">KC603</strain>
    </source>
</reference>
<proteinExistence type="predicted"/>
<feature type="domain" description="Transcription regulator PadR N-terminal" evidence="1">
    <location>
        <begin position="14"/>
        <end position="87"/>
    </location>
</feature>
<dbReference type="Pfam" id="PF03551">
    <property type="entry name" value="PadR"/>
    <property type="match status" value="1"/>
</dbReference>
<dbReference type="InterPro" id="IPR036390">
    <property type="entry name" value="WH_DNA-bd_sf"/>
</dbReference>
<gene>
    <name evidence="2" type="ORF">E1212_09945</name>
</gene>
<dbReference type="InterPro" id="IPR052509">
    <property type="entry name" value="Metal_resp_DNA-bind_regulator"/>
</dbReference>
<keyword evidence="3" id="KW-1185">Reference proteome</keyword>
<accession>A0A4R4RUD3</accession>
<comment type="caution">
    <text evidence="2">The sequence shown here is derived from an EMBL/GenBank/DDBJ whole genome shotgun (WGS) entry which is preliminary data.</text>
</comment>
<dbReference type="SUPFAM" id="SSF46785">
    <property type="entry name" value="Winged helix' DNA-binding domain"/>
    <property type="match status" value="1"/>
</dbReference>
<dbReference type="EMBL" id="SMKL01000017">
    <property type="protein sequence ID" value="TDC52153.1"/>
    <property type="molecule type" value="Genomic_DNA"/>
</dbReference>
<dbReference type="PANTHER" id="PTHR33169">
    <property type="entry name" value="PADR-FAMILY TRANSCRIPTIONAL REGULATOR"/>
    <property type="match status" value="1"/>
</dbReference>
<dbReference type="InterPro" id="IPR036388">
    <property type="entry name" value="WH-like_DNA-bd_sf"/>
</dbReference>